<keyword evidence="4" id="KW-1185">Reference proteome</keyword>
<dbReference type="InterPro" id="IPR036866">
    <property type="entry name" value="RibonucZ/Hydroxyglut_hydro"/>
</dbReference>
<dbReference type="InterPro" id="IPR048933">
    <property type="entry name" value="B_lactamase-like_C"/>
</dbReference>
<name>A0ABS1TWN7_9PROT</name>
<organism evidence="3 4">
    <name type="scientific">Belnapia arida</name>
    <dbReference type="NCBI Taxonomy" id="2804533"/>
    <lineage>
        <taxon>Bacteria</taxon>
        <taxon>Pseudomonadati</taxon>
        <taxon>Pseudomonadota</taxon>
        <taxon>Alphaproteobacteria</taxon>
        <taxon>Acetobacterales</taxon>
        <taxon>Roseomonadaceae</taxon>
        <taxon>Belnapia</taxon>
    </lineage>
</organism>
<dbReference type="RefSeq" id="WP_202830004.1">
    <property type="nucleotide sequence ID" value="NZ_JAETWB010000001.1"/>
</dbReference>
<dbReference type="SMART" id="SM00849">
    <property type="entry name" value="Lactamase_B"/>
    <property type="match status" value="1"/>
</dbReference>
<dbReference type="InterPro" id="IPR050662">
    <property type="entry name" value="Sec-metab_biosynth-thioest"/>
</dbReference>
<dbReference type="InterPro" id="IPR036388">
    <property type="entry name" value="WH-like_DNA-bd_sf"/>
</dbReference>
<dbReference type="SUPFAM" id="SSF56281">
    <property type="entry name" value="Metallo-hydrolase/oxidoreductase"/>
    <property type="match status" value="1"/>
</dbReference>
<proteinExistence type="predicted"/>
<evidence type="ECO:0000259" key="2">
    <source>
        <dbReference type="SMART" id="SM00849"/>
    </source>
</evidence>
<gene>
    <name evidence="3" type="ORF">JMJ56_02415</name>
</gene>
<feature type="region of interest" description="Disordered" evidence="1">
    <location>
        <begin position="1"/>
        <end position="24"/>
    </location>
</feature>
<reference evidence="3 4" key="1">
    <citation type="submission" date="2021-01" db="EMBL/GenBank/DDBJ databases">
        <title>Belnapia mucosa sp. nov. and Belnapia arida sp. nov., isolated from the Tabernas Desert (Almeria, Spain).</title>
        <authorList>
            <person name="Molina-Menor E."/>
            <person name="Vidal-Verdu A."/>
            <person name="Calonge A."/>
            <person name="Satari L."/>
            <person name="Pereto J."/>
            <person name="Porcar M."/>
        </authorList>
    </citation>
    <scope>NUCLEOTIDE SEQUENCE [LARGE SCALE GENOMIC DNA]</scope>
    <source>
        <strain evidence="3 4">T18</strain>
    </source>
</reference>
<comment type="caution">
    <text evidence="3">The sequence shown here is derived from an EMBL/GenBank/DDBJ whole genome shotgun (WGS) entry which is preliminary data.</text>
</comment>
<evidence type="ECO:0000313" key="4">
    <source>
        <dbReference type="Proteomes" id="UP000660885"/>
    </source>
</evidence>
<dbReference type="Gene3D" id="3.60.15.10">
    <property type="entry name" value="Ribonuclease Z/Hydroxyacylglutathione hydrolase-like"/>
    <property type="match status" value="1"/>
</dbReference>
<dbReference type="InterPro" id="IPR001279">
    <property type="entry name" value="Metallo-B-lactamas"/>
</dbReference>
<protein>
    <submittedName>
        <fullName evidence="3">MBL fold metallo-hydrolase</fullName>
    </submittedName>
</protein>
<evidence type="ECO:0000256" key="1">
    <source>
        <dbReference type="SAM" id="MobiDB-lite"/>
    </source>
</evidence>
<dbReference type="EMBL" id="JAETWB010000001">
    <property type="protein sequence ID" value="MBL6076842.1"/>
    <property type="molecule type" value="Genomic_DNA"/>
</dbReference>
<dbReference type="Pfam" id="PF00753">
    <property type="entry name" value="Lactamase_B"/>
    <property type="match status" value="1"/>
</dbReference>
<dbReference type="Gene3D" id="1.10.10.10">
    <property type="entry name" value="Winged helix-like DNA-binding domain superfamily/Winged helix DNA-binding domain"/>
    <property type="match status" value="1"/>
</dbReference>
<dbReference type="Proteomes" id="UP000660885">
    <property type="component" value="Unassembled WGS sequence"/>
</dbReference>
<accession>A0ABS1TWN7</accession>
<evidence type="ECO:0000313" key="3">
    <source>
        <dbReference type="EMBL" id="MBL6076842.1"/>
    </source>
</evidence>
<dbReference type="Pfam" id="PF21221">
    <property type="entry name" value="B_lactamase-like_C"/>
    <property type="match status" value="1"/>
</dbReference>
<dbReference type="PANTHER" id="PTHR23131:SF4">
    <property type="entry name" value="METALLO-BETA-LACTAMASE SUPERFAMILY POTEIN"/>
    <property type="match status" value="1"/>
</dbReference>
<dbReference type="PANTHER" id="PTHR23131">
    <property type="entry name" value="ENDORIBONUCLEASE LACTB2"/>
    <property type="match status" value="1"/>
</dbReference>
<feature type="domain" description="Metallo-beta-lactamase" evidence="2">
    <location>
        <begin position="46"/>
        <end position="263"/>
    </location>
</feature>
<sequence>MPPDQTNPPAYVPAPLPPEAPPPGEIRTIQPGLLRARMPLPFAPGHVNIWFLEHEGGWLAIDTAIASRTTRGHWDQLLAQPALGGRKLTALLVTHFHPDHVGLAGWLCERFGILPMMTRIEWLMARALWYDSGPDMMAQQIEHYARAGCAPEFLAFVEGRGALYQRSVGELPRSFHALKDGRSVTIGGNEWRVVTGAGHAPDMATLYSPERGILISADQILPRISPYVGLHPGEPEADPLGDFLASNDRFRALPEDTLVLPSHGEPFTTLHRRLDMLAAHHGERLDALAEACREPLTAYEAAQFLFPRAAQEMGQVGFTVGETLAHLRRLERQGRLRVEPGEVARFRTV</sequence>